<dbReference type="SMART" id="SM00342">
    <property type="entry name" value="HTH_ARAC"/>
    <property type="match status" value="1"/>
</dbReference>
<evidence type="ECO:0000259" key="6">
    <source>
        <dbReference type="PROSITE" id="PS50110"/>
    </source>
</evidence>
<dbReference type="InterPro" id="IPR009057">
    <property type="entry name" value="Homeodomain-like_sf"/>
</dbReference>
<reference evidence="7 8" key="1">
    <citation type="submission" date="2018-10" db="EMBL/GenBank/DDBJ databases">
        <title>Cohnella sp. M2MS4P-1, whole genome shotgun sequence.</title>
        <authorList>
            <person name="Tuo L."/>
        </authorList>
    </citation>
    <scope>NUCLEOTIDE SEQUENCE [LARGE SCALE GENOMIC DNA]</scope>
    <source>
        <strain evidence="7 8">M2MS4P-1</strain>
    </source>
</reference>
<name>A0A494Y3M8_9BACL</name>
<dbReference type="PROSITE" id="PS01124">
    <property type="entry name" value="HTH_ARAC_FAMILY_2"/>
    <property type="match status" value="1"/>
</dbReference>
<dbReference type="EMBL" id="RBZM01000002">
    <property type="protein sequence ID" value="RKP57356.1"/>
    <property type="molecule type" value="Genomic_DNA"/>
</dbReference>
<proteinExistence type="predicted"/>
<feature type="domain" description="HTH araC/xylS-type" evidence="5">
    <location>
        <begin position="406"/>
        <end position="505"/>
    </location>
</feature>
<dbReference type="GO" id="GO:0000160">
    <property type="term" value="P:phosphorelay signal transduction system"/>
    <property type="evidence" value="ECO:0007669"/>
    <property type="project" value="InterPro"/>
</dbReference>
<dbReference type="Pfam" id="PF00072">
    <property type="entry name" value="Response_reg"/>
    <property type="match status" value="1"/>
</dbReference>
<evidence type="ECO:0000259" key="5">
    <source>
        <dbReference type="PROSITE" id="PS01124"/>
    </source>
</evidence>
<dbReference type="OrthoDB" id="342399at2"/>
<keyword evidence="8" id="KW-1185">Reference proteome</keyword>
<dbReference type="PANTHER" id="PTHR43280">
    <property type="entry name" value="ARAC-FAMILY TRANSCRIPTIONAL REGULATOR"/>
    <property type="match status" value="1"/>
</dbReference>
<organism evidence="7 8">
    <name type="scientific">Cohnella endophytica</name>
    <dbReference type="NCBI Taxonomy" id="2419778"/>
    <lineage>
        <taxon>Bacteria</taxon>
        <taxon>Bacillati</taxon>
        <taxon>Bacillota</taxon>
        <taxon>Bacilli</taxon>
        <taxon>Bacillales</taxon>
        <taxon>Paenibacillaceae</taxon>
        <taxon>Cohnella</taxon>
    </lineage>
</organism>
<dbReference type="PANTHER" id="PTHR43280:SF34">
    <property type="entry name" value="ARAC-FAMILY TRANSCRIPTIONAL REGULATOR"/>
    <property type="match status" value="1"/>
</dbReference>
<evidence type="ECO:0000256" key="1">
    <source>
        <dbReference type="ARBA" id="ARBA00023015"/>
    </source>
</evidence>
<gene>
    <name evidence="7" type="ORF">D7Z26_05115</name>
</gene>
<comment type="caution">
    <text evidence="7">The sequence shown here is derived from an EMBL/GenBank/DDBJ whole genome shotgun (WGS) entry which is preliminary data.</text>
</comment>
<accession>A0A494Y3M8</accession>
<dbReference type="InterPro" id="IPR018060">
    <property type="entry name" value="HTH_AraC"/>
</dbReference>
<protein>
    <submittedName>
        <fullName evidence="7">Response regulator</fullName>
    </submittedName>
</protein>
<evidence type="ECO:0000256" key="3">
    <source>
        <dbReference type="ARBA" id="ARBA00023163"/>
    </source>
</evidence>
<dbReference type="Gene3D" id="1.10.10.60">
    <property type="entry name" value="Homeodomain-like"/>
    <property type="match status" value="2"/>
</dbReference>
<keyword evidence="2" id="KW-0238">DNA-binding</keyword>
<dbReference type="GO" id="GO:0043565">
    <property type="term" value="F:sequence-specific DNA binding"/>
    <property type="evidence" value="ECO:0007669"/>
    <property type="project" value="InterPro"/>
</dbReference>
<dbReference type="Proteomes" id="UP000282076">
    <property type="component" value="Unassembled WGS sequence"/>
</dbReference>
<dbReference type="SUPFAM" id="SSF46689">
    <property type="entry name" value="Homeodomain-like"/>
    <property type="match status" value="2"/>
</dbReference>
<dbReference type="PROSITE" id="PS00041">
    <property type="entry name" value="HTH_ARAC_FAMILY_1"/>
    <property type="match status" value="1"/>
</dbReference>
<evidence type="ECO:0000256" key="2">
    <source>
        <dbReference type="ARBA" id="ARBA00023125"/>
    </source>
</evidence>
<dbReference type="InterPro" id="IPR001789">
    <property type="entry name" value="Sig_transdc_resp-reg_receiver"/>
</dbReference>
<dbReference type="InterPro" id="IPR011006">
    <property type="entry name" value="CheY-like_superfamily"/>
</dbReference>
<dbReference type="InterPro" id="IPR020449">
    <property type="entry name" value="Tscrpt_reg_AraC-type_HTH"/>
</dbReference>
<sequence>MKVLVVDDQRLSRAGIIKMIEWEKLGLRLAGECSNGYEALETMNELEVDVVITDVRMPVLDGLQLIEQAKELYPHIAFLVISGFDDYAYVRKSIHLSVADYMLKPVDKLELNTLLRELIEKTQDARNLAATQLHKTREQFLHLLIEGAYDEEKQMIEDWSDIRLPDQENCFFAAMFDCEADKNKVNGWFRFLSDRCEIFLFRTRGNCYSLVAAGSEGVVSEVDCILRTMLSDREIYQLAGIGTVVFGIDRLKESLAKAYDAYTLQASLPENITGQENIPAAHASSNPSVLPLNATWEREWFILMKQGNRSAILSKIEELGSYQGRSTGETDWIESIYPYVLLRGAKEMFETGLINEQAYLDAFQIAKKLPYVAGIEARREIVGDYFSRSLDMEPQSQIKKVKEAIEKAKTFVDANFRQTINLTDLALTYYMSPGYFSTLFRQHTGRNFLEYLTQLRMEHAKWLIASNTNGKISDIAIQCGYQDLKYFRKLFKRYTGVTPLQYKEDSKLD</sequence>
<dbReference type="Gene3D" id="3.40.50.2300">
    <property type="match status" value="1"/>
</dbReference>
<keyword evidence="4" id="KW-0597">Phosphoprotein</keyword>
<dbReference type="SMART" id="SM00448">
    <property type="entry name" value="REC"/>
    <property type="match status" value="1"/>
</dbReference>
<keyword evidence="3" id="KW-0804">Transcription</keyword>
<evidence type="ECO:0000313" key="7">
    <source>
        <dbReference type="EMBL" id="RKP57356.1"/>
    </source>
</evidence>
<dbReference type="RefSeq" id="WP_120974971.1">
    <property type="nucleotide sequence ID" value="NZ_RBZM01000002.1"/>
</dbReference>
<evidence type="ECO:0000256" key="4">
    <source>
        <dbReference type="PROSITE-ProRule" id="PRU00169"/>
    </source>
</evidence>
<dbReference type="AlphaFoldDB" id="A0A494Y3M8"/>
<dbReference type="CDD" id="cd17536">
    <property type="entry name" value="REC_YesN-like"/>
    <property type="match status" value="1"/>
</dbReference>
<evidence type="ECO:0000313" key="8">
    <source>
        <dbReference type="Proteomes" id="UP000282076"/>
    </source>
</evidence>
<dbReference type="SUPFAM" id="SSF52172">
    <property type="entry name" value="CheY-like"/>
    <property type="match status" value="1"/>
</dbReference>
<dbReference type="GO" id="GO:0003700">
    <property type="term" value="F:DNA-binding transcription factor activity"/>
    <property type="evidence" value="ECO:0007669"/>
    <property type="project" value="InterPro"/>
</dbReference>
<dbReference type="PROSITE" id="PS50110">
    <property type="entry name" value="RESPONSE_REGULATORY"/>
    <property type="match status" value="1"/>
</dbReference>
<feature type="modified residue" description="4-aspartylphosphate" evidence="4">
    <location>
        <position position="54"/>
    </location>
</feature>
<dbReference type="PRINTS" id="PR00032">
    <property type="entry name" value="HTHARAC"/>
</dbReference>
<dbReference type="InterPro" id="IPR018062">
    <property type="entry name" value="HTH_AraC-typ_CS"/>
</dbReference>
<dbReference type="Pfam" id="PF12833">
    <property type="entry name" value="HTH_18"/>
    <property type="match status" value="1"/>
</dbReference>
<feature type="domain" description="Response regulatory" evidence="6">
    <location>
        <begin position="2"/>
        <end position="119"/>
    </location>
</feature>
<keyword evidence="1" id="KW-0805">Transcription regulation</keyword>